<dbReference type="Proteomes" id="UP000094197">
    <property type="component" value="Chromosome 1"/>
</dbReference>
<evidence type="ECO:0000313" key="2">
    <source>
        <dbReference type="Proteomes" id="UP000094197"/>
    </source>
</evidence>
<dbReference type="KEGG" id="laj:A0128_11975"/>
<organism evidence="1 2">
    <name type="scientific">Leptospira tipperaryensis</name>
    <dbReference type="NCBI Taxonomy" id="2564040"/>
    <lineage>
        <taxon>Bacteria</taxon>
        <taxon>Pseudomonadati</taxon>
        <taxon>Spirochaetota</taxon>
        <taxon>Spirochaetia</taxon>
        <taxon>Leptospirales</taxon>
        <taxon>Leptospiraceae</taxon>
        <taxon>Leptospira</taxon>
    </lineage>
</organism>
<accession>A0A1D7UY45</accession>
<proteinExistence type="predicted"/>
<protein>
    <submittedName>
        <fullName evidence="1">Uncharacterized protein</fullName>
    </submittedName>
</protein>
<keyword evidence="2" id="KW-1185">Reference proteome</keyword>
<dbReference type="EMBL" id="CP015217">
    <property type="protein sequence ID" value="AOP34502.1"/>
    <property type="molecule type" value="Genomic_DNA"/>
</dbReference>
<evidence type="ECO:0000313" key="1">
    <source>
        <dbReference type="EMBL" id="AOP34502.1"/>
    </source>
</evidence>
<gene>
    <name evidence="1" type="ORF">A0128_11975</name>
</gene>
<reference evidence="1 2" key="1">
    <citation type="submission" date="2016-04" db="EMBL/GenBank/DDBJ databases">
        <title>Complete genome seqeunce of Leptospira alstonii serovar Room22.</title>
        <authorList>
            <person name="Nally J.E."/>
            <person name="Bayles D.O."/>
            <person name="Hurley D."/>
            <person name="Fanning S."/>
            <person name="McMahon B.J."/>
            <person name="Arent Z."/>
        </authorList>
    </citation>
    <scope>NUCLEOTIDE SEQUENCE [LARGE SCALE GENOMIC DNA]</scope>
    <source>
        <strain evidence="1 2">GWTS #1</strain>
    </source>
</reference>
<name>A0A1D7UY45_9LEPT</name>
<dbReference type="AlphaFoldDB" id="A0A1D7UY45"/>
<sequence>MGSWEKIGKLSSITEKHFSQEESASSQFCRNYDKIKRKLPSKGFVGTTTFFRESAGAPP</sequence>